<dbReference type="InterPro" id="IPR011011">
    <property type="entry name" value="Znf_FYVE_PHD"/>
</dbReference>
<feature type="compositionally biased region" description="Basic and acidic residues" evidence="2">
    <location>
        <begin position="1"/>
        <end position="16"/>
    </location>
</feature>
<feature type="region of interest" description="Disordered" evidence="2">
    <location>
        <begin position="1"/>
        <end position="48"/>
    </location>
</feature>
<dbReference type="Gene3D" id="3.30.40.10">
    <property type="entry name" value="Zinc/RING finger domain, C3HC4 (zinc finger)"/>
    <property type="match status" value="1"/>
</dbReference>
<dbReference type="AlphaFoldDB" id="A0A8H4PAG5"/>
<feature type="compositionally biased region" description="Polar residues" evidence="2">
    <location>
        <begin position="201"/>
        <end position="213"/>
    </location>
</feature>
<dbReference type="EMBL" id="JAADYS010001576">
    <property type="protein sequence ID" value="KAF4462181.1"/>
    <property type="molecule type" value="Genomic_DNA"/>
</dbReference>
<evidence type="ECO:0000313" key="4">
    <source>
        <dbReference type="Proteomes" id="UP000554235"/>
    </source>
</evidence>
<keyword evidence="4" id="KW-1185">Reference proteome</keyword>
<dbReference type="SUPFAM" id="SSF57903">
    <property type="entry name" value="FYVE/PHD zinc finger"/>
    <property type="match status" value="1"/>
</dbReference>
<feature type="region of interest" description="Disordered" evidence="2">
    <location>
        <begin position="158"/>
        <end position="235"/>
    </location>
</feature>
<dbReference type="Gene3D" id="1.10.287.1490">
    <property type="match status" value="1"/>
</dbReference>
<comment type="caution">
    <text evidence="3">The sequence shown here is derived from an EMBL/GenBank/DDBJ whole genome shotgun (WGS) entry which is preliminary data.</text>
</comment>
<feature type="coiled-coil region" evidence="1">
    <location>
        <begin position="255"/>
        <end position="351"/>
    </location>
</feature>
<feature type="non-terminal residue" evidence="3">
    <location>
        <position position="358"/>
    </location>
</feature>
<feature type="compositionally biased region" description="Polar residues" evidence="2">
    <location>
        <begin position="158"/>
        <end position="171"/>
    </location>
</feature>
<evidence type="ECO:0008006" key="5">
    <source>
        <dbReference type="Google" id="ProtNLM"/>
    </source>
</evidence>
<dbReference type="Proteomes" id="UP000554235">
    <property type="component" value="Unassembled WGS sequence"/>
</dbReference>
<dbReference type="OrthoDB" id="336088at2759"/>
<evidence type="ECO:0000313" key="3">
    <source>
        <dbReference type="EMBL" id="KAF4462181.1"/>
    </source>
</evidence>
<name>A0A8H4PAG5_9HYPO</name>
<evidence type="ECO:0000256" key="1">
    <source>
        <dbReference type="SAM" id="Coils"/>
    </source>
</evidence>
<gene>
    <name evidence="3" type="ORF">FALBO_11007</name>
</gene>
<protein>
    <recommendedName>
        <fullName evidence="5">PHD-type domain-containing protein</fullName>
    </recommendedName>
</protein>
<organism evidence="3 4">
    <name type="scientific">Fusarium albosuccineum</name>
    <dbReference type="NCBI Taxonomy" id="1237068"/>
    <lineage>
        <taxon>Eukaryota</taxon>
        <taxon>Fungi</taxon>
        <taxon>Dikarya</taxon>
        <taxon>Ascomycota</taxon>
        <taxon>Pezizomycotina</taxon>
        <taxon>Sordariomycetes</taxon>
        <taxon>Hypocreomycetidae</taxon>
        <taxon>Hypocreales</taxon>
        <taxon>Nectriaceae</taxon>
        <taxon>Fusarium</taxon>
        <taxon>Fusarium decemcellulare species complex</taxon>
    </lineage>
</organism>
<feature type="non-terminal residue" evidence="3">
    <location>
        <position position="1"/>
    </location>
</feature>
<feature type="compositionally biased region" description="Basic residues" evidence="2">
    <location>
        <begin position="220"/>
        <end position="233"/>
    </location>
</feature>
<evidence type="ECO:0000256" key="2">
    <source>
        <dbReference type="SAM" id="MobiDB-lite"/>
    </source>
</evidence>
<sequence>LLKMARENGPSHRTDGGEPAPKRPRTRSKAAQVSSQKPTSPAYRPGEPISTSIARFKAWKREGGLHDTVCFACKTPGVLDNCPTCRLSYHEACKPQETIEAQQVGSPWYCHICIGRNWHMEPPSLTPPASPVLPPLEQVGGGRGTSLTGRAEQQNMAPPTANIAQPGQDNITLGGAPQELQHPTDRAFGPPVSARPPTGDGDQTITAIPSASSEAERPNRARQPRAAPKRKSRFSTLPADIDSALRVLYGELETATELRQQVTRLETETTQLRQELDLRKKELVLAQKAAEMARSSQAEITRLRSEVSERQAAVDEIATLRAEKQELEAELQNSRDQVNKMTQTLQDWRRSLTGLIGD</sequence>
<keyword evidence="1" id="KW-0175">Coiled coil</keyword>
<proteinExistence type="predicted"/>
<accession>A0A8H4PAG5</accession>
<dbReference type="InterPro" id="IPR013083">
    <property type="entry name" value="Znf_RING/FYVE/PHD"/>
</dbReference>
<feature type="compositionally biased region" description="Polar residues" evidence="2">
    <location>
        <begin position="29"/>
        <end position="39"/>
    </location>
</feature>
<reference evidence="3 4" key="1">
    <citation type="submission" date="2020-01" db="EMBL/GenBank/DDBJ databases">
        <title>Identification and distribution of gene clusters putatively required for synthesis of sphingolipid metabolism inhibitors in phylogenetically diverse species of the filamentous fungus Fusarium.</title>
        <authorList>
            <person name="Kim H.-S."/>
            <person name="Busman M."/>
            <person name="Brown D.W."/>
            <person name="Divon H."/>
            <person name="Uhlig S."/>
            <person name="Proctor R.H."/>
        </authorList>
    </citation>
    <scope>NUCLEOTIDE SEQUENCE [LARGE SCALE GENOMIC DNA]</scope>
    <source>
        <strain evidence="3 4">NRRL 20459</strain>
    </source>
</reference>